<organism evidence="1">
    <name type="scientific">bioreactor metagenome</name>
    <dbReference type="NCBI Taxonomy" id="1076179"/>
    <lineage>
        <taxon>unclassified sequences</taxon>
        <taxon>metagenomes</taxon>
        <taxon>ecological metagenomes</taxon>
    </lineage>
</organism>
<proteinExistence type="predicted"/>
<dbReference type="AlphaFoldDB" id="A0A645FK39"/>
<dbReference type="EMBL" id="VSSQ01058959">
    <property type="protein sequence ID" value="MPN12583.1"/>
    <property type="molecule type" value="Genomic_DNA"/>
</dbReference>
<accession>A0A645FK39</accession>
<name>A0A645FK39_9ZZZZ</name>
<evidence type="ECO:0000313" key="1">
    <source>
        <dbReference type="EMBL" id="MPN12583.1"/>
    </source>
</evidence>
<reference evidence="1" key="1">
    <citation type="submission" date="2019-08" db="EMBL/GenBank/DDBJ databases">
        <authorList>
            <person name="Kucharzyk K."/>
            <person name="Murdoch R.W."/>
            <person name="Higgins S."/>
            <person name="Loffler F."/>
        </authorList>
    </citation>
    <scope>NUCLEOTIDE SEQUENCE</scope>
</reference>
<sequence length="76" mass="8839">MLSVIPKNHDTVCISDLLYQHGQLYKINTLSHPFQNSDLFGNHLFQAIVVVRLLCRWFGMPGNEFTFHFFLQVTEA</sequence>
<comment type="caution">
    <text evidence="1">The sequence shown here is derived from an EMBL/GenBank/DDBJ whole genome shotgun (WGS) entry which is preliminary data.</text>
</comment>
<gene>
    <name evidence="1" type="ORF">SDC9_159901</name>
</gene>
<protein>
    <submittedName>
        <fullName evidence="1">Uncharacterized protein</fullName>
    </submittedName>
</protein>